<dbReference type="Pfam" id="PF05175">
    <property type="entry name" value="MTS"/>
    <property type="match status" value="1"/>
</dbReference>
<organism evidence="7 8">
    <name type="scientific">Plasmodium malariae</name>
    <dbReference type="NCBI Taxonomy" id="5858"/>
    <lineage>
        <taxon>Eukaryota</taxon>
        <taxon>Sar</taxon>
        <taxon>Alveolata</taxon>
        <taxon>Apicomplexa</taxon>
        <taxon>Aconoidasida</taxon>
        <taxon>Haemosporida</taxon>
        <taxon>Plasmodiidae</taxon>
        <taxon>Plasmodium</taxon>
        <taxon>Plasmodium (Plasmodium)</taxon>
    </lineage>
</organism>
<dbReference type="VEuPathDB" id="PlasmoDB:PmUG01_14079700"/>
<keyword evidence="2" id="KW-0963">Cytoplasm</keyword>
<dbReference type="Gene3D" id="3.30.750.80">
    <property type="entry name" value="RNA methyltransferase domain (HRMD) like"/>
    <property type="match status" value="1"/>
</dbReference>
<keyword evidence="3" id="KW-0808">Transferase</keyword>
<evidence type="ECO:0000256" key="3">
    <source>
        <dbReference type="ARBA" id="ARBA00022679"/>
    </source>
</evidence>
<gene>
    <name evidence="7" type="primary">PmlGA01_140063500</name>
    <name evidence="7" type="ORF">PMLGA01_140063500</name>
</gene>
<dbReference type="InterPro" id="IPR036974">
    <property type="entry name" value="PUA_sf"/>
</dbReference>
<dbReference type="CDD" id="cd02440">
    <property type="entry name" value="AdoMet_MTases"/>
    <property type="match status" value="1"/>
</dbReference>
<dbReference type="Pfam" id="PF17785">
    <property type="entry name" value="PUA_3"/>
    <property type="match status" value="1"/>
</dbReference>
<evidence type="ECO:0000313" key="7">
    <source>
        <dbReference type="EMBL" id="SBT81134.1"/>
    </source>
</evidence>
<feature type="region of interest" description="Disordered" evidence="4">
    <location>
        <begin position="184"/>
        <end position="232"/>
    </location>
</feature>
<evidence type="ECO:0000256" key="4">
    <source>
        <dbReference type="SAM" id="MobiDB-lite"/>
    </source>
</evidence>
<evidence type="ECO:0000313" key="8">
    <source>
        <dbReference type="Proteomes" id="UP000219799"/>
    </source>
</evidence>
<sequence length="596" mass="67963">MLILRGTKKNHNNYLKCRYFSKVKYIKNTKFKEELYKYHHEQYIDDVSIRPILYLKEEIKKGKDKDEHKYNHEYKYSGVDKYKEKEKNMHDRRLKRNVPLVYSNEVSNLEELKNNPFTLVNVKNNNGESFGIATFNPYSLITARIISQNTLFPININFFIEKIKACLLWRSKLTKGGKNRNMISLSELSSDGNPSSSASTGMPMYSSTSATTEMSKCSSSSTHTSASTGMPMYSSTSASTGMSMYSSTSATTEMSKCSSTNTHTSASSNISTSAHTNTSSMLTSDISPSAHVHAHPMLDNQFCYRLINSEGDNLPGLIIDRFDEYISVQHLTVGCEMLACNINDALIELLKPKGIIFRNDNKERLNEKLEIYKKVVYGKIPEQVILIENDCFFLIDLINSPGTGWFFNRKCLRNLLCTYAYQKNILDLFSYVGSFGIQCAKNGKAKSVKCVEKDKKFVQLAKNAAYLNNIKNNNIEFICCDYLQFFKNCNELFDIIVLDPPNLIPKSKFIESGKKRYIDLINVAQKYITSNGLLLIIFTTKLCTYHDYINIINESFVGTNRSVKIVGQGRASPDNPVHISLYLFADFYWFILQISF</sequence>
<proteinExistence type="predicted"/>
<name>A0A1C3L3I7_PLAMA</name>
<dbReference type="SUPFAM" id="SSF53335">
    <property type="entry name" value="S-adenosyl-L-methionine-dependent methyltransferases"/>
    <property type="match status" value="1"/>
</dbReference>
<feature type="region of interest" description="Disordered" evidence="4">
    <location>
        <begin position="256"/>
        <end position="282"/>
    </location>
</feature>
<dbReference type="Gene3D" id="3.40.50.150">
    <property type="entry name" value="Vaccinia Virus protein VP39"/>
    <property type="match status" value="1"/>
</dbReference>
<evidence type="ECO:0000259" key="5">
    <source>
        <dbReference type="Pfam" id="PF05175"/>
    </source>
</evidence>
<dbReference type="GO" id="GO:0008168">
    <property type="term" value="F:methyltransferase activity"/>
    <property type="evidence" value="ECO:0007669"/>
    <property type="project" value="InterPro"/>
</dbReference>
<feature type="compositionally biased region" description="Low complexity" evidence="4">
    <location>
        <begin position="258"/>
        <end position="280"/>
    </location>
</feature>
<reference evidence="7 8" key="1">
    <citation type="submission" date="2016-06" db="EMBL/GenBank/DDBJ databases">
        <authorList>
            <consortium name="Pathogen Informatics"/>
        </authorList>
    </citation>
    <scope>NUCLEOTIDE SEQUENCE [LARGE SCALE GENOMIC DNA]</scope>
    <source>
        <strain evidence="7">PmlGA01</strain>
    </source>
</reference>
<dbReference type="Gene3D" id="2.30.130.10">
    <property type="entry name" value="PUA domain"/>
    <property type="match status" value="1"/>
</dbReference>
<dbReference type="InterPro" id="IPR007848">
    <property type="entry name" value="Small_mtfrase_dom"/>
</dbReference>
<evidence type="ECO:0000256" key="2">
    <source>
        <dbReference type="ARBA" id="ARBA00022490"/>
    </source>
</evidence>
<dbReference type="GO" id="GO:0003723">
    <property type="term" value="F:RNA binding"/>
    <property type="evidence" value="ECO:0007669"/>
    <property type="project" value="InterPro"/>
</dbReference>
<dbReference type="Proteomes" id="UP000219799">
    <property type="component" value="Chromosome 14"/>
</dbReference>
<feature type="domain" description="RlmI-like PUA" evidence="6">
    <location>
        <begin position="90"/>
        <end position="148"/>
    </location>
</feature>
<dbReference type="InterPro" id="IPR029063">
    <property type="entry name" value="SAM-dependent_MTases_sf"/>
</dbReference>
<feature type="compositionally biased region" description="Low complexity" evidence="4">
    <location>
        <begin position="209"/>
        <end position="228"/>
    </location>
</feature>
<dbReference type="CDD" id="cd11572">
    <property type="entry name" value="RlmI_M_like"/>
    <property type="match status" value="1"/>
</dbReference>
<comment type="subcellular location">
    <subcellularLocation>
        <location evidence="1">Cytoplasm</location>
    </subcellularLocation>
</comment>
<feature type="compositionally biased region" description="Polar residues" evidence="4">
    <location>
        <begin position="184"/>
        <end position="208"/>
    </location>
</feature>
<evidence type="ECO:0000259" key="6">
    <source>
        <dbReference type="Pfam" id="PF17785"/>
    </source>
</evidence>
<dbReference type="EMBL" id="LT594502">
    <property type="protein sequence ID" value="SBT81134.1"/>
    <property type="molecule type" value="Genomic_DNA"/>
</dbReference>
<dbReference type="PANTHER" id="PTHR42873">
    <property type="entry name" value="RIBOSOMAL RNA LARGE SUBUNIT METHYLTRANSFERASE"/>
    <property type="match status" value="1"/>
</dbReference>
<evidence type="ECO:0000256" key="1">
    <source>
        <dbReference type="ARBA" id="ARBA00004496"/>
    </source>
</evidence>
<feature type="domain" description="Methyltransferase small" evidence="5">
    <location>
        <begin position="421"/>
        <end position="556"/>
    </location>
</feature>
<dbReference type="InterPro" id="IPR041532">
    <property type="entry name" value="RlmI-like_PUA"/>
</dbReference>
<dbReference type="PANTHER" id="PTHR42873:SF1">
    <property type="entry name" value="S-ADENOSYLMETHIONINE-DEPENDENT METHYLTRANSFERASE DOMAIN-CONTAINING PROTEIN"/>
    <property type="match status" value="1"/>
</dbReference>
<dbReference type="AlphaFoldDB" id="A0A1C3L3I7"/>
<accession>A0A1C3L3I7</accession>
<protein>
    <submittedName>
        <fullName evidence="7">Uncharacterized protein</fullName>
    </submittedName>
</protein>